<proteinExistence type="predicted"/>
<organism evidence="1">
    <name type="scientific">freshwater metagenome</name>
    <dbReference type="NCBI Taxonomy" id="449393"/>
    <lineage>
        <taxon>unclassified sequences</taxon>
        <taxon>metagenomes</taxon>
        <taxon>ecological metagenomes</taxon>
    </lineage>
</organism>
<reference evidence="1" key="1">
    <citation type="submission" date="2020-05" db="EMBL/GenBank/DDBJ databases">
        <authorList>
            <person name="Chiriac C."/>
            <person name="Salcher M."/>
            <person name="Ghai R."/>
            <person name="Kavagutti S V."/>
        </authorList>
    </citation>
    <scope>NUCLEOTIDE SEQUENCE</scope>
</reference>
<accession>A0A6J6DZE2</accession>
<protein>
    <submittedName>
        <fullName evidence="1">Unannotated protein</fullName>
    </submittedName>
</protein>
<sequence length="41" mass="4401">MQYMVTGWLPEQTGAARLVARRSLAAEIGAEIPDPEAESGQ</sequence>
<gene>
    <name evidence="1" type="ORF">UFOPK1495_01853</name>
</gene>
<evidence type="ECO:0000313" key="1">
    <source>
        <dbReference type="EMBL" id="CAB4567373.1"/>
    </source>
</evidence>
<name>A0A6J6DZE2_9ZZZZ</name>
<dbReference type="AlphaFoldDB" id="A0A6J6DZE2"/>
<dbReference type="EMBL" id="CAEZSU010000280">
    <property type="protein sequence ID" value="CAB4567373.1"/>
    <property type="molecule type" value="Genomic_DNA"/>
</dbReference>